<feature type="domain" description="MmgE/PrpD N-terminal" evidence="2">
    <location>
        <begin position="25"/>
        <end position="263"/>
    </location>
</feature>
<evidence type="ECO:0000259" key="3">
    <source>
        <dbReference type="Pfam" id="PF19305"/>
    </source>
</evidence>
<feature type="domain" description="MmgE/PrpD C-terminal" evidence="3">
    <location>
        <begin position="299"/>
        <end position="457"/>
    </location>
</feature>
<evidence type="ECO:0000259" key="2">
    <source>
        <dbReference type="Pfam" id="PF03972"/>
    </source>
</evidence>
<dbReference type="Pfam" id="PF19305">
    <property type="entry name" value="MmgE_PrpD_C"/>
    <property type="match status" value="1"/>
</dbReference>
<dbReference type="PANTHER" id="PTHR16943">
    <property type="entry name" value="2-METHYLCITRATE DEHYDRATASE-RELATED"/>
    <property type="match status" value="1"/>
</dbReference>
<evidence type="ECO:0000256" key="1">
    <source>
        <dbReference type="ARBA" id="ARBA00006174"/>
    </source>
</evidence>
<organism evidence="4 5">
    <name type="scientific">Cupriavidus oxalaticus</name>
    <dbReference type="NCBI Taxonomy" id="96344"/>
    <lineage>
        <taxon>Bacteria</taxon>
        <taxon>Pseudomonadati</taxon>
        <taxon>Pseudomonadota</taxon>
        <taxon>Betaproteobacteria</taxon>
        <taxon>Burkholderiales</taxon>
        <taxon>Burkholderiaceae</taxon>
        <taxon>Cupriavidus</taxon>
    </lineage>
</organism>
<name>A0A4P7LJB2_9BURK</name>
<dbReference type="SUPFAM" id="SSF103378">
    <property type="entry name" value="2-methylcitrate dehydratase PrpD"/>
    <property type="match status" value="1"/>
</dbReference>
<dbReference type="Gene3D" id="1.10.4100.10">
    <property type="entry name" value="2-methylcitrate dehydratase PrpD"/>
    <property type="match status" value="1"/>
</dbReference>
<proteinExistence type="inferred from homology"/>
<evidence type="ECO:0000313" key="4">
    <source>
        <dbReference type="EMBL" id="QBY56250.1"/>
    </source>
</evidence>
<comment type="similarity">
    <text evidence="1">Belongs to the PrpD family.</text>
</comment>
<dbReference type="InterPro" id="IPR042183">
    <property type="entry name" value="MmgE/PrpD_sf_1"/>
</dbReference>
<dbReference type="InterPro" id="IPR036148">
    <property type="entry name" value="MmgE/PrpD_sf"/>
</dbReference>
<protein>
    <submittedName>
        <fullName evidence="4">MmgE/PrpD family protein</fullName>
    </submittedName>
</protein>
<dbReference type="EMBL" id="CP038639">
    <property type="protein sequence ID" value="QBY56250.1"/>
    <property type="molecule type" value="Genomic_DNA"/>
</dbReference>
<dbReference type="Gene3D" id="3.30.1330.120">
    <property type="entry name" value="2-methylcitrate dehydratase PrpD"/>
    <property type="match status" value="1"/>
</dbReference>
<dbReference type="InterPro" id="IPR045336">
    <property type="entry name" value="MmgE_PrpD_N"/>
</dbReference>
<dbReference type="AlphaFoldDB" id="A0A4P7LJB2"/>
<gene>
    <name evidence="4" type="ORF">E0W60_35000</name>
</gene>
<sequence length="485" mass="51376">MAPPPQSWHFTSDIMKMNSAFTPALAAITQEISYGSLPPDVKTVARQALMDWVGVALAGSNEDFVHSMARVLSAQGGAAKCTTIGHALRLPSVSAALMNGLCSHALDYDDVHFAIPGHASAPVLAAALAVAEDIGSSGRELLEAFVAGVEVSCRLGIAMAPTHYTMGFHATATIGSFGAAAATAKLLKFNLEQIQSTFGVVATRAAGLKAVFGTSCKPLQAGNAASAGVLSALLVQQGFDSTKDVLDHRLGFPATHGGGNNLQYGLEAPRSVSDFSLSPEFSKEADAAFHLQLTLFKYHATCYETHSAIECALKARSRIGGRVDAIHSVSVEVNAHCDDICNIQDPNNAFEAKFSLRAAVAFALLGIATGDPTQISEANLNAEVAKNLMARVTVILCHDVPVPVARMRVELIDGTSIVEENDSSVPMTDLVAQQYKLDRKFFALVSPVIGTDRAKELHRQIGNIDNSKNITDMMTSLSLQDRKET</sequence>
<dbReference type="InterPro" id="IPR042188">
    <property type="entry name" value="MmgE/PrpD_sf_2"/>
</dbReference>
<dbReference type="PANTHER" id="PTHR16943:SF8">
    <property type="entry name" value="2-METHYLCITRATE DEHYDRATASE"/>
    <property type="match status" value="1"/>
</dbReference>
<dbReference type="OrthoDB" id="9797528at2"/>
<reference evidence="4 5" key="1">
    <citation type="submission" date="2019-03" db="EMBL/GenBank/DDBJ databases">
        <title>Efficiently degradation of phenoxyalkanoic acid herbicides by Cupriavidus oxalaticus strain X32.</title>
        <authorList>
            <person name="Sheng X."/>
        </authorList>
    </citation>
    <scope>NUCLEOTIDE SEQUENCE [LARGE SCALE GENOMIC DNA]</scope>
    <source>
        <strain evidence="4 5">X32</strain>
        <plasmid evidence="4 5">unnamed4</plasmid>
    </source>
</reference>
<dbReference type="Pfam" id="PF03972">
    <property type="entry name" value="MmgE_PrpD_N"/>
    <property type="match status" value="1"/>
</dbReference>
<dbReference type="InterPro" id="IPR005656">
    <property type="entry name" value="MmgE_PrpD"/>
</dbReference>
<dbReference type="KEGG" id="cox:E0W60_35000"/>
<keyword evidence="4" id="KW-0614">Plasmid</keyword>
<dbReference type="Proteomes" id="UP000295294">
    <property type="component" value="Plasmid unnamed4"/>
</dbReference>
<dbReference type="GO" id="GO:0016829">
    <property type="term" value="F:lyase activity"/>
    <property type="evidence" value="ECO:0007669"/>
    <property type="project" value="InterPro"/>
</dbReference>
<evidence type="ECO:0000313" key="5">
    <source>
        <dbReference type="Proteomes" id="UP000295294"/>
    </source>
</evidence>
<accession>A0A4P7LJB2</accession>
<geneLocation type="plasmid" evidence="4">
    <name>unnamed4</name>
</geneLocation>
<dbReference type="InterPro" id="IPR045337">
    <property type="entry name" value="MmgE_PrpD_C"/>
</dbReference>